<dbReference type="NCBIfam" id="TIGR00051">
    <property type="entry name" value="YbgC/FadM family acyl-CoA thioesterase"/>
    <property type="match status" value="1"/>
</dbReference>
<evidence type="ECO:0000256" key="2">
    <source>
        <dbReference type="ARBA" id="ARBA00022801"/>
    </source>
</evidence>
<dbReference type="AlphaFoldDB" id="A0A4Q7JF20"/>
<evidence type="ECO:0000313" key="4">
    <source>
        <dbReference type="EMBL" id="RZQ65762.1"/>
    </source>
</evidence>
<sequence>MTEPLVRMPLRVRFHECDPQSVVFNAHYLAYADMASFECLRELFGSHAAVTARGVDLVVAESNLRYHLPCRFDDELVVEVFTERVGRSSLVLRFAVRRGDELATEVINRYVWVSTETMRPVTPPDDIRAAFG</sequence>
<feature type="domain" description="Thioesterase" evidence="3">
    <location>
        <begin position="22"/>
        <end position="101"/>
    </location>
</feature>
<evidence type="ECO:0000256" key="1">
    <source>
        <dbReference type="ARBA" id="ARBA00005953"/>
    </source>
</evidence>
<dbReference type="GO" id="GO:0047617">
    <property type="term" value="F:fatty acyl-CoA hydrolase activity"/>
    <property type="evidence" value="ECO:0007669"/>
    <property type="project" value="TreeGrafter"/>
</dbReference>
<organism evidence="4 5">
    <name type="scientific">Amycolatopsis suaedae</name>
    <dbReference type="NCBI Taxonomy" id="2510978"/>
    <lineage>
        <taxon>Bacteria</taxon>
        <taxon>Bacillati</taxon>
        <taxon>Actinomycetota</taxon>
        <taxon>Actinomycetes</taxon>
        <taxon>Pseudonocardiales</taxon>
        <taxon>Pseudonocardiaceae</taxon>
        <taxon>Amycolatopsis</taxon>
    </lineage>
</organism>
<dbReference type="Gene3D" id="3.10.129.10">
    <property type="entry name" value="Hotdog Thioesterase"/>
    <property type="match status" value="1"/>
</dbReference>
<gene>
    <name evidence="4" type="ORF">EWH70_01360</name>
</gene>
<dbReference type="InterPro" id="IPR006683">
    <property type="entry name" value="Thioestr_dom"/>
</dbReference>
<dbReference type="EMBL" id="SFCC01000001">
    <property type="protein sequence ID" value="RZQ65762.1"/>
    <property type="molecule type" value="Genomic_DNA"/>
</dbReference>
<dbReference type="PIRSF" id="PIRSF003230">
    <property type="entry name" value="YbgC"/>
    <property type="match status" value="1"/>
</dbReference>
<dbReference type="Proteomes" id="UP000292003">
    <property type="component" value="Unassembled WGS sequence"/>
</dbReference>
<keyword evidence="5" id="KW-1185">Reference proteome</keyword>
<dbReference type="SUPFAM" id="SSF54637">
    <property type="entry name" value="Thioesterase/thiol ester dehydrase-isomerase"/>
    <property type="match status" value="1"/>
</dbReference>
<dbReference type="InterPro" id="IPR006684">
    <property type="entry name" value="YbgC/YbaW"/>
</dbReference>
<accession>A0A4Q7JF20</accession>
<dbReference type="InterPro" id="IPR029069">
    <property type="entry name" value="HotDog_dom_sf"/>
</dbReference>
<dbReference type="OrthoDB" id="9799036at2"/>
<name>A0A4Q7JF20_9PSEU</name>
<comment type="caution">
    <text evidence="4">The sequence shown here is derived from an EMBL/GenBank/DDBJ whole genome shotgun (WGS) entry which is preliminary data.</text>
</comment>
<dbReference type="CDD" id="cd00586">
    <property type="entry name" value="4HBT"/>
    <property type="match status" value="1"/>
</dbReference>
<comment type="similarity">
    <text evidence="1">Belongs to the 4-hydroxybenzoyl-CoA thioesterase family.</text>
</comment>
<keyword evidence="2" id="KW-0378">Hydrolase</keyword>
<reference evidence="4 5" key="1">
    <citation type="submission" date="2019-02" db="EMBL/GenBank/DDBJ databases">
        <title>Draft genome sequence of Amycolatopsis sp. 8-3EHSu isolated from roots of Suaeda maritima.</title>
        <authorList>
            <person name="Duangmal K."/>
            <person name="Chantavorakit T."/>
        </authorList>
    </citation>
    <scope>NUCLEOTIDE SEQUENCE [LARGE SCALE GENOMIC DNA]</scope>
    <source>
        <strain evidence="4 5">8-3EHSu</strain>
    </source>
</reference>
<evidence type="ECO:0000259" key="3">
    <source>
        <dbReference type="Pfam" id="PF03061"/>
    </source>
</evidence>
<protein>
    <submittedName>
        <fullName evidence="4">Acyl-CoA thioesterase</fullName>
    </submittedName>
</protein>
<dbReference type="Pfam" id="PF03061">
    <property type="entry name" value="4HBT"/>
    <property type="match status" value="1"/>
</dbReference>
<dbReference type="PANTHER" id="PTHR31793">
    <property type="entry name" value="4-HYDROXYBENZOYL-COA THIOESTERASE FAMILY MEMBER"/>
    <property type="match status" value="1"/>
</dbReference>
<proteinExistence type="inferred from homology"/>
<dbReference type="InterPro" id="IPR050563">
    <property type="entry name" value="4-hydroxybenzoyl-CoA_TE"/>
</dbReference>
<dbReference type="PANTHER" id="PTHR31793:SF27">
    <property type="entry name" value="NOVEL THIOESTERASE SUPERFAMILY DOMAIN AND SAPOSIN A-TYPE DOMAIN CONTAINING PROTEIN (0610012H03RIK)"/>
    <property type="match status" value="1"/>
</dbReference>
<evidence type="ECO:0000313" key="5">
    <source>
        <dbReference type="Proteomes" id="UP000292003"/>
    </source>
</evidence>
<dbReference type="RefSeq" id="WP_130473331.1">
    <property type="nucleotide sequence ID" value="NZ_SFCC01000001.1"/>
</dbReference>